<keyword evidence="2" id="KW-0479">Metal-binding</keyword>
<keyword evidence="7" id="KW-1185">Reference proteome</keyword>
<reference evidence="6 7" key="1">
    <citation type="submission" date="2014-05" db="EMBL/GenBank/DDBJ databases">
        <title>Draft genome sequence of Amycolatopsis rifamycinica DSM 46095.</title>
        <authorList>
            <person name="Lal R."/>
            <person name="Saxena A."/>
            <person name="Kumari R."/>
            <person name="Mukherjee U."/>
            <person name="Singh P."/>
            <person name="Sangwan N."/>
            <person name="Mahato N.K."/>
        </authorList>
    </citation>
    <scope>NUCLEOTIDE SEQUENCE [LARGE SCALE GENOMIC DNA]</scope>
    <source>
        <strain evidence="6 7">DSM 46095</strain>
    </source>
</reference>
<dbReference type="CDD" id="cd16277">
    <property type="entry name" value="metallo-hydrolase-like_MBL-fold"/>
    <property type="match status" value="1"/>
</dbReference>
<evidence type="ECO:0000313" key="6">
    <source>
        <dbReference type="EMBL" id="KDN21567.1"/>
    </source>
</evidence>
<dbReference type="eggNOG" id="COG0491">
    <property type="taxonomic scope" value="Bacteria"/>
</dbReference>
<dbReference type="AlphaFoldDB" id="A0A066U6T5"/>
<evidence type="ECO:0000256" key="2">
    <source>
        <dbReference type="ARBA" id="ARBA00022723"/>
    </source>
</evidence>
<dbReference type="InterPro" id="IPR051013">
    <property type="entry name" value="MBL_superfamily_lactonases"/>
</dbReference>
<evidence type="ECO:0000259" key="5">
    <source>
        <dbReference type="SMART" id="SM00849"/>
    </source>
</evidence>
<dbReference type="EMBL" id="JMQI01000027">
    <property type="protein sequence ID" value="KDN21567.1"/>
    <property type="molecule type" value="Genomic_DNA"/>
</dbReference>
<proteinExistence type="inferred from homology"/>
<comment type="caution">
    <text evidence="6">The sequence shown here is derived from an EMBL/GenBank/DDBJ whole genome shotgun (WGS) entry which is preliminary data.</text>
</comment>
<dbReference type="SUPFAM" id="SSF56281">
    <property type="entry name" value="Metallo-hydrolase/oxidoreductase"/>
    <property type="match status" value="1"/>
</dbReference>
<gene>
    <name evidence="6" type="ORF">DV20_13890</name>
</gene>
<dbReference type="PANTHER" id="PTHR42978">
    <property type="entry name" value="QUORUM-QUENCHING LACTONASE YTNP-RELATED-RELATED"/>
    <property type="match status" value="1"/>
</dbReference>
<organism evidence="6 7">
    <name type="scientific">Amycolatopsis rifamycinica</name>
    <dbReference type="NCBI Taxonomy" id="287986"/>
    <lineage>
        <taxon>Bacteria</taxon>
        <taxon>Bacillati</taxon>
        <taxon>Actinomycetota</taxon>
        <taxon>Actinomycetes</taxon>
        <taxon>Pseudonocardiales</taxon>
        <taxon>Pseudonocardiaceae</taxon>
        <taxon>Amycolatopsis</taxon>
    </lineage>
</organism>
<dbReference type="Gene3D" id="3.60.15.10">
    <property type="entry name" value="Ribonuclease Z/Hydroxyacylglutathione hydrolase-like"/>
    <property type="match status" value="1"/>
</dbReference>
<feature type="domain" description="Metallo-beta-lactamase" evidence="5">
    <location>
        <begin position="57"/>
        <end position="271"/>
    </location>
</feature>
<comment type="similarity">
    <text evidence="1">Belongs to the metallo-beta-lactamase superfamily.</text>
</comment>
<evidence type="ECO:0000256" key="1">
    <source>
        <dbReference type="ARBA" id="ARBA00007749"/>
    </source>
</evidence>
<dbReference type="SMART" id="SM00849">
    <property type="entry name" value="Lactamase_B"/>
    <property type="match status" value="1"/>
</dbReference>
<accession>A0A066U6T5</accession>
<dbReference type="InterPro" id="IPR036866">
    <property type="entry name" value="RibonucZ/Hydroxyglut_hydro"/>
</dbReference>
<evidence type="ECO:0000313" key="7">
    <source>
        <dbReference type="Proteomes" id="UP000027345"/>
    </source>
</evidence>
<dbReference type="GO" id="GO:0016787">
    <property type="term" value="F:hydrolase activity"/>
    <property type="evidence" value="ECO:0007669"/>
    <property type="project" value="UniProtKB-KW"/>
</dbReference>
<evidence type="ECO:0000256" key="4">
    <source>
        <dbReference type="ARBA" id="ARBA00022833"/>
    </source>
</evidence>
<dbReference type="OrthoDB" id="5177904at2"/>
<dbReference type="Proteomes" id="UP000027345">
    <property type="component" value="Unassembled WGS sequence"/>
</dbReference>
<sequence>MLSAASRSQVTIGSTTITYLPDGEVHLEPSTLFPASGPNGWAAYSSYLDPDGRLPVSVGSFLVTTPGNRVLVDLGLGAVDFEVPGMGSFTGGALLDSLAAEGLGPAEIDTVIFTHLHHDHVGWTSDLVSAPGAVHTSPAAGLTFGRARHLVDRAEWDYWNGREEVTGPDPDAVQKPLSSVIRFFERAKDVVPGIHALPTAGHTPGHTSLLVTDPGSDERVLILGDVMHTQAQVGETDWNFLLDVDAERGTQARLTLLEQYHDDRTVVAGGHFAGTVFGRFLPSRQQHRWAIAPTTMVSHG</sequence>
<dbReference type="Pfam" id="PF00753">
    <property type="entry name" value="Lactamase_B"/>
    <property type="match status" value="1"/>
</dbReference>
<dbReference type="InterPro" id="IPR001279">
    <property type="entry name" value="Metallo-B-lactamas"/>
</dbReference>
<dbReference type="PANTHER" id="PTHR42978:SF6">
    <property type="entry name" value="QUORUM-QUENCHING LACTONASE YTNP-RELATED"/>
    <property type="match status" value="1"/>
</dbReference>
<keyword evidence="3" id="KW-0378">Hydrolase</keyword>
<dbReference type="STRING" id="287986.DV20_13890"/>
<dbReference type="RefSeq" id="WP_043780101.1">
    <property type="nucleotide sequence ID" value="NZ_JMQI01000027.1"/>
</dbReference>
<protein>
    <submittedName>
        <fullName evidence="6">Beta-lactamase</fullName>
    </submittedName>
</protein>
<keyword evidence="4" id="KW-0862">Zinc</keyword>
<name>A0A066U6T5_9PSEU</name>
<dbReference type="GO" id="GO:0046872">
    <property type="term" value="F:metal ion binding"/>
    <property type="evidence" value="ECO:0007669"/>
    <property type="project" value="UniProtKB-KW"/>
</dbReference>
<evidence type="ECO:0000256" key="3">
    <source>
        <dbReference type="ARBA" id="ARBA00022801"/>
    </source>
</evidence>